<dbReference type="Gene3D" id="2.40.50.230">
    <property type="entry name" value="Gp5 N-terminal domain"/>
    <property type="match status" value="1"/>
</dbReference>
<accession>A0A1H1GXB2</accession>
<name>A0A1H1GXB2_9BURK</name>
<gene>
    <name evidence="2" type="ORF">SAMN05445850_3141</name>
</gene>
<feature type="region of interest" description="Disordered" evidence="1">
    <location>
        <begin position="224"/>
        <end position="249"/>
    </location>
</feature>
<dbReference type="Proteomes" id="UP000199365">
    <property type="component" value="Unassembled WGS sequence"/>
</dbReference>
<feature type="compositionally biased region" description="Basic and acidic residues" evidence="1">
    <location>
        <begin position="231"/>
        <end position="241"/>
    </location>
</feature>
<evidence type="ECO:0000313" key="3">
    <source>
        <dbReference type="Proteomes" id="UP000199365"/>
    </source>
</evidence>
<dbReference type="AlphaFoldDB" id="A0A1H1GXB2"/>
<proteinExistence type="predicted"/>
<organism evidence="2 3">
    <name type="scientific">Paraburkholderia tuberum</name>
    <dbReference type="NCBI Taxonomy" id="157910"/>
    <lineage>
        <taxon>Bacteria</taxon>
        <taxon>Pseudomonadati</taxon>
        <taxon>Pseudomonadota</taxon>
        <taxon>Betaproteobacteria</taxon>
        <taxon>Burkholderiales</taxon>
        <taxon>Burkholderiaceae</taxon>
        <taxon>Paraburkholderia</taxon>
    </lineage>
</organism>
<dbReference type="STRING" id="157910.SAMN05445850_3141"/>
<keyword evidence="3" id="KW-1185">Reference proteome</keyword>
<evidence type="ECO:0000313" key="2">
    <source>
        <dbReference type="EMBL" id="SDR17865.1"/>
    </source>
</evidence>
<evidence type="ECO:0000256" key="1">
    <source>
        <dbReference type="SAM" id="MobiDB-lite"/>
    </source>
</evidence>
<dbReference type="InterPro" id="IPR037026">
    <property type="entry name" value="Vgr_OB-fold_dom_sf"/>
</dbReference>
<protein>
    <submittedName>
        <fullName evidence="2">Uncharacterized protein</fullName>
    </submittedName>
</protein>
<dbReference type="EMBL" id="FNKX01000001">
    <property type="protein sequence ID" value="SDR17865.1"/>
    <property type="molecule type" value="Genomic_DNA"/>
</dbReference>
<sequence length="249" mass="25763">MSDRTNAAISGITPNSLSGEYERQRQVVEQLLSRVRTAYLGKVVAVSQNGTVEGIGTLDVQPCVSQLDGTGTVVEHGIVHTVPYLRIQGGSNAVILDPQPGDIGLVVVCDRDTSSARANRDVSAPGSLRKFDMSDSVYVATVLSGPPSQYVLIGPNGIDIVSPVRIRMLAPTIIMQADDQIGLQAGASVDTAAPVIGLDGAMTQGDGGFGGGAHIRSTLTADQDVVGGGKSLHDHTHRDSEGGTTSPPL</sequence>
<reference evidence="3" key="1">
    <citation type="submission" date="2016-10" db="EMBL/GenBank/DDBJ databases">
        <authorList>
            <person name="Varghese N."/>
            <person name="Submissions S."/>
        </authorList>
    </citation>
    <scope>NUCLEOTIDE SEQUENCE [LARGE SCALE GENOMIC DNA]</scope>
    <source>
        <strain evidence="3">DUS833</strain>
    </source>
</reference>